<dbReference type="CDD" id="cd14366">
    <property type="entry name" value="CUE_CUED1"/>
    <property type="match status" value="1"/>
</dbReference>
<comment type="caution">
    <text evidence="3">The sequence shown here is derived from an EMBL/GenBank/DDBJ whole genome shotgun (WGS) entry which is preliminary data.</text>
</comment>
<dbReference type="InterPro" id="IPR040192">
    <property type="entry name" value="CUEDC1"/>
</dbReference>
<dbReference type="OrthoDB" id="5794653at2759"/>
<dbReference type="InterPro" id="IPR009060">
    <property type="entry name" value="UBA-like_sf"/>
</dbReference>
<dbReference type="PANTHER" id="PTHR13467">
    <property type="entry name" value="CUE DOMAIN CONTAINING PROTEIN 1"/>
    <property type="match status" value="1"/>
</dbReference>
<dbReference type="InterPro" id="IPR040195">
    <property type="entry name" value="CUE_CUED1"/>
</dbReference>
<sequence length="439" mass="47810">MEPTGSSNKTTPKSKGQLNFQNAMQDFKSMFPGMDADVIEAVLRSNDGLVDVTVDQLISMSTADATDGAAPRASPGPSASRRWRPPLLLPLPDDFLRVEPPAAVVMRGGRSVSLTPRSEQRQPATMCLQQQPLIQERLLLQPLGGDESPPASASAPADTASGRPESGSSWLSWLWSLLCCLPSPVTLLKEAYVRWYDARARRRFLRRQRRWQEDCAAMAAAEAERGHLVPGDGRMSEGPGADDGDMRSPTGGAPGGGPLNSAGLQERLAENRRQLAALGSQPDPELAQYLEDERVALMLQNDEFMDELRRNREFMDALDVESLDEPGRPAAGGDGPPFTKYPDDEAFRERLKHMGKASRKKFSQLARLFHFNRRGGARHLLAPGAAPSGDQLLLVEDPLTEEDLNSEPSSSPAPPFVDRHSVQTSSPGGRNRTGGDQMV</sequence>
<dbReference type="AlphaFoldDB" id="A0A6A4W0K8"/>
<feature type="region of interest" description="Disordered" evidence="1">
    <location>
        <begin position="398"/>
        <end position="439"/>
    </location>
</feature>
<evidence type="ECO:0000313" key="3">
    <source>
        <dbReference type="EMBL" id="KAF0298739.1"/>
    </source>
</evidence>
<dbReference type="PANTHER" id="PTHR13467:SF3">
    <property type="entry name" value="CUE DOMAIN-CONTAINING PROTEIN 1"/>
    <property type="match status" value="1"/>
</dbReference>
<feature type="region of interest" description="Disordered" evidence="1">
    <location>
        <begin position="63"/>
        <end position="85"/>
    </location>
</feature>
<dbReference type="Gene3D" id="1.10.8.10">
    <property type="entry name" value="DNA helicase RuvA subunit, C-terminal domain"/>
    <property type="match status" value="1"/>
</dbReference>
<evidence type="ECO:0000313" key="4">
    <source>
        <dbReference type="Proteomes" id="UP000440578"/>
    </source>
</evidence>
<feature type="compositionally biased region" description="Low complexity" evidence="1">
    <location>
        <begin position="68"/>
        <end position="80"/>
    </location>
</feature>
<proteinExistence type="predicted"/>
<dbReference type="Proteomes" id="UP000440578">
    <property type="component" value="Unassembled WGS sequence"/>
</dbReference>
<dbReference type="EMBL" id="VIIS01001411">
    <property type="protein sequence ID" value="KAF0298739.1"/>
    <property type="molecule type" value="Genomic_DNA"/>
</dbReference>
<feature type="region of interest" description="Disordered" evidence="1">
    <location>
        <begin position="1"/>
        <end position="21"/>
    </location>
</feature>
<dbReference type="InterPro" id="IPR003892">
    <property type="entry name" value="CUE"/>
</dbReference>
<reference evidence="3 4" key="1">
    <citation type="submission" date="2019-07" db="EMBL/GenBank/DDBJ databases">
        <title>Draft genome assembly of a fouling barnacle, Amphibalanus amphitrite (Darwin, 1854): The first reference genome for Thecostraca.</title>
        <authorList>
            <person name="Kim W."/>
        </authorList>
    </citation>
    <scope>NUCLEOTIDE SEQUENCE [LARGE SCALE GENOMIC DNA]</scope>
    <source>
        <strain evidence="3">SNU_AA5</strain>
        <tissue evidence="3">Soma without cirri and trophi</tissue>
    </source>
</reference>
<accession>A0A6A4W0K8</accession>
<dbReference type="GO" id="GO:0043130">
    <property type="term" value="F:ubiquitin binding"/>
    <property type="evidence" value="ECO:0007669"/>
    <property type="project" value="InterPro"/>
</dbReference>
<feature type="region of interest" description="Disordered" evidence="1">
    <location>
        <begin position="222"/>
        <end position="262"/>
    </location>
</feature>
<gene>
    <name evidence="3" type="primary">CUEDC1_1</name>
    <name evidence="3" type="ORF">FJT64_003867</name>
</gene>
<organism evidence="3 4">
    <name type="scientific">Amphibalanus amphitrite</name>
    <name type="common">Striped barnacle</name>
    <name type="synonym">Balanus amphitrite</name>
    <dbReference type="NCBI Taxonomy" id="1232801"/>
    <lineage>
        <taxon>Eukaryota</taxon>
        <taxon>Metazoa</taxon>
        <taxon>Ecdysozoa</taxon>
        <taxon>Arthropoda</taxon>
        <taxon>Crustacea</taxon>
        <taxon>Multicrustacea</taxon>
        <taxon>Cirripedia</taxon>
        <taxon>Thoracica</taxon>
        <taxon>Thoracicalcarea</taxon>
        <taxon>Balanomorpha</taxon>
        <taxon>Balanoidea</taxon>
        <taxon>Balanidae</taxon>
        <taxon>Amphibalaninae</taxon>
        <taxon>Amphibalanus</taxon>
    </lineage>
</organism>
<name>A0A6A4W0K8_AMPAM</name>
<feature type="domain" description="CUE" evidence="2">
    <location>
        <begin position="19"/>
        <end position="62"/>
    </location>
</feature>
<protein>
    <submittedName>
        <fullName evidence="3">CUE domain-containing protein 1</fullName>
    </submittedName>
</protein>
<evidence type="ECO:0000259" key="2">
    <source>
        <dbReference type="PROSITE" id="PS51140"/>
    </source>
</evidence>
<feature type="compositionally biased region" description="Low complexity" evidence="1">
    <location>
        <begin position="148"/>
        <end position="157"/>
    </location>
</feature>
<dbReference type="Pfam" id="PF02845">
    <property type="entry name" value="CUE"/>
    <property type="match status" value="1"/>
</dbReference>
<dbReference type="SMART" id="SM00546">
    <property type="entry name" value="CUE"/>
    <property type="match status" value="1"/>
</dbReference>
<evidence type="ECO:0000256" key="1">
    <source>
        <dbReference type="SAM" id="MobiDB-lite"/>
    </source>
</evidence>
<dbReference type="SUPFAM" id="SSF46934">
    <property type="entry name" value="UBA-like"/>
    <property type="match status" value="1"/>
</dbReference>
<keyword evidence="4" id="KW-1185">Reference proteome</keyword>
<feature type="region of interest" description="Disordered" evidence="1">
    <location>
        <begin position="142"/>
        <end position="163"/>
    </location>
</feature>
<dbReference type="PROSITE" id="PS51140">
    <property type="entry name" value="CUE"/>
    <property type="match status" value="1"/>
</dbReference>